<evidence type="ECO:0000256" key="2">
    <source>
        <dbReference type="ARBA" id="ARBA00023163"/>
    </source>
</evidence>
<dbReference type="Proteomes" id="UP000321490">
    <property type="component" value="Unassembled WGS sequence"/>
</dbReference>
<dbReference type="RefSeq" id="WP_153356666.1">
    <property type="nucleotide sequence ID" value="NZ_JABGDC010000013.1"/>
</dbReference>
<evidence type="ECO:0000256" key="1">
    <source>
        <dbReference type="ARBA" id="ARBA00023015"/>
    </source>
</evidence>
<keyword evidence="2" id="KW-0804">Transcription</keyword>
<proteinExistence type="predicted"/>
<evidence type="ECO:0000313" key="6">
    <source>
        <dbReference type="Proteomes" id="UP000321490"/>
    </source>
</evidence>
<gene>
    <name evidence="5" type="ORF">JD78_00249</name>
</gene>
<feature type="domain" description="Putative zinc-finger" evidence="4">
    <location>
        <begin position="9"/>
        <end position="40"/>
    </location>
</feature>
<organism evidence="5 6">
    <name type="scientific">Modestobacter roseus</name>
    <dbReference type="NCBI Taxonomy" id="1181884"/>
    <lineage>
        <taxon>Bacteria</taxon>
        <taxon>Bacillati</taxon>
        <taxon>Actinomycetota</taxon>
        <taxon>Actinomycetes</taxon>
        <taxon>Geodermatophilales</taxon>
        <taxon>Geodermatophilaceae</taxon>
        <taxon>Modestobacter</taxon>
    </lineage>
</organism>
<dbReference type="EMBL" id="VLKF01000001">
    <property type="protein sequence ID" value="TWH71751.1"/>
    <property type="molecule type" value="Genomic_DNA"/>
</dbReference>
<dbReference type="Gene3D" id="1.10.10.1320">
    <property type="entry name" value="Anti-sigma factor, zinc-finger domain"/>
    <property type="match status" value="1"/>
</dbReference>
<reference evidence="5 6" key="1">
    <citation type="submission" date="2019-07" db="EMBL/GenBank/DDBJ databases">
        <title>R&amp;d 2014.</title>
        <authorList>
            <person name="Klenk H.-P."/>
        </authorList>
    </citation>
    <scope>NUCLEOTIDE SEQUENCE [LARGE SCALE GENOMIC DNA]</scope>
    <source>
        <strain evidence="5 6">DSM 45764</strain>
    </source>
</reference>
<evidence type="ECO:0000256" key="3">
    <source>
        <dbReference type="SAM" id="MobiDB-lite"/>
    </source>
</evidence>
<dbReference type="AlphaFoldDB" id="A0A562IL57"/>
<dbReference type="Pfam" id="PF13490">
    <property type="entry name" value="zf-HC2"/>
    <property type="match status" value="1"/>
</dbReference>
<protein>
    <submittedName>
        <fullName evidence="5">Putative zinc finger protein</fullName>
    </submittedName>
</protein>
<keyword evidence="6" id="KW-1185">Reference proteome</keyword>
<accession>A0A562IL57</accession>
<keyword evidence="1" id="KW-0805">Transcription regulation</keyword>
<sequence length="201" mass="19910">MSIPESHLAQEAIAALVDGELSGGAAGRAARHLTGCAQCRMAVAMQREAKSALQHEQEVAVPGDLLSRLNAIPFTAEVSGFGGGGLSAGSGGLTASGTGGSWAIPLTPTDPPARTGSARWLRRGMTGALAGLGMGVAVLAAGLPAGDDPTREVPPPGSLAGEVRDQAPRGVVPSERTDVVPPVVRTLTVGSATSLPPGGTP</sequence>
<dbReference type="InterPro" id="IPR027383">
    <property type="entry name" value="Znf_put"/>
</dbReference>
<evidence type="ECO:0000259" key="4">
    <source>
        <dbReference type="Pfam" id="PF13490"/>
    </source>
</evidence>
<comment type="caution">
    <text evidence="5">The sequence shown here is derived from an EMBL/GenBank/DDBJ whole genome shotgun (WGS) entry which is preliminary data.</text>
</comment>
<dbReference type="InterPro" id="IPR041916">
    <property type="entry name" value="Anti_sigma_zinc_sf"/>
</dbReference>
<evidence type="ECO:0000313" key="5">
    <source>
        <dbReference type="EMBL" id="TWH71751.1"/>
    </source>
</evidence>
<dbReference type="OrthoDB" id="5186644at2"/>
<feature type="region of interest" description="Disordered" evidence="3">
    <location>
        <begin position="147"/>
        <end position="179"/>
    </location>
</feature>
<name>A0A562IL57_9ACTN</name>